<evidence type="ECO:0000256" key="7">
    <source>
        <dbReference type="ARBA" id="ARBA00023136"/>
    </source>
</evidence>
<keyword evidence="12" id="KW-1185">Reference proteome</keyword>
<evidence type="ECO:0000256" key="3">
    <source>
        <dbReference type="ARBA" id="ARBA00022475"/>
    </source>
</evidence>
<keyword evidence="6" id="KW-1278">Translocase</keyword>
<feature type="domain" description="ABC transporter" evidence="10">
    <location>
        <begin position="4"/>
        <end position="235"/>
    </location>
</feature>
<name>A0ABN0V7Y9_9ACTN</name>
<evidence type="ECO:0000256" key="2">
    <source>
        <dbReference type="ARBA" id="ARBA00022448"/>
    </source>
</evidence>
<organism evidence="11 12">
    <name type="scientific">Cryptosporangium japonicum</name>
    <dbReference type="NCBI Taxonomy" id="80872"/>
    <lineage>
        <taxon>Bacteria</taxon>
        <taxon>Bacillati</taxon>
        <taxon>Actinomycetota</taxon>
        <taxon>Actinomycetes</taxon>
        <taxon>Cryptosporangiales</taxon>
        <taxon>Cryptosporangiaceae</taxon>
        <taxon>Cryptosporangium</taxon>
    </lineage>
</organism>
<dbReference type="InterPro" id="IPR050763">
    <property type="entry name" value="ABC_transporter_ATP-binding"/>
</dbReference>
<dbReference type="RefSeq" id="WP_344654156.1">
    <property type="nucleotide sequence ID" value="NZ_BAAAGX010000042.1"/>
</dbReference>
<evidence type="ECO:0000313" key="11">
    <source>
        <dbReference type="EMBL" id="GAA0279958.1"/>
    </source>
</evidence>
<evidence type="ECO:0000256" key="5">
    <source>
        <dbReference type="ARBA" id="ARBA00022840"/>
    </source>
</evidence>
<dbReference type="InterPro" id="IPR027417">
    <property type="entry name" value="P-loop_NTPase"/>
</dbReference>
<dbReference type="SUPFAM" id="SSF52540">
    <property type="entry name" value="P-loop containing nucleoside triphosphate hydrolases"/>
    <property type="match status" value="1"/>
</dbReference>
<keyword evidence="8" id="KW-0046">Antibiotic resistance</keyword>
<evidence type="ECO:0000256" key="8">
    <source>
        <dbReference type="ARBA" id="ARBA00023251"/>
    </source>
</evidence>
<proteinExistence type="inferred from homology"/>
<accession>A0ABN0V7Y9</accession>
<protein>
    <submittedName>
        <fullName evidence="11">Daunorubicin resistance protein DrrA family ABC transporter ATP-binding protein</fullName>
    </submittedName>
</protein>
<dbReference type="InterPro" id="IPR003593">
    <property type="entry name" value="AAA+_ATPase"/>
</dbReference>
<gene>
    <name evidence="11" type="ORF">GCM10009539_79830</name>
</gene>
<dbReference type="PANTHER" id="PTHR42711:SF19">
    <property type="entry name" value="DOXORUBICIN RESISTANCE ATP-BINDING PROTEIN DRRA"/>
    <property type="match status" value="1"/>
</dbReference>
<comment type="subcellular location">
    <subcellularLocation>
        <location evidence="1">Cell membrane</location>
        <topology evidence="1">Peripheral membrane protein</topology>
    </subcellularLocation>
</comment>
<dbReference type="Pfam" id="PF00005">
    <property type="entry name" value="ABC_tran"/>
    <property type="match status" value="1"/>
</dbReference>
<sequence>MPVIEASGLTKSYRRVRALDGVSFDVASGTVFALLGPNGAGKSTTVRILSTLSRPDGGTASVAGFDVLRQPAAVRAAIGYVAQRPGFDPMATGRENLVLTARLRGVSRRDAGRRATELLDAFDLSGHADRLARTWSGGMQRKLDVAMGLVHEPRVLYLDEPTTGLDPEARTQLWATVLRLVRGSGLTVVLTTHYLEEADQMADRLVIVDSGRVVAAGEPAALKADLGGDTVQVDLRSADDGVRAERVLESLPGVVHVRRDDARLRARARDAAGVLPRALDELRRADVPLLGAAIARASLDDVYLRYAGRAFQASGDPSPGRTMASGAGVPA</sequence>
<dbReference type="Gene3D" id="3.40.50.300">
    <property type="entry name" value="P-loop containing nucleotide triphosphate hydrolases"/>
    <property type="match status" value="1"/>
</dbReference>
<dbReference type="EMBL" id="BAAAGX010000042">
    <property type="protein sequence ID" value="GAA0279958.1"/>
    <property type="molecule type" value="Genomic_DNA"/>
</dbReference>
<evidence type="ECO:0000259" key="10">
    <source>
        <dbReference type="PROSITE" id="PS50893"/>
    </source>
</evidence>
<evidence type="ECO:0000256" key="6">
    <source>
        <dbReference type="ARBA" id="ARBA00022967"/>
    </source>
</evidence>
<dbReference type="NCBIfam" id="TIGR01188">
    <property type="entry name" value="drrA"/>
    <property type="match status" value="1"/>
</dbReference>
<comment type="similarity">
    <text evidence="9">Belongs to the ABC transporter superfamily. Drug exporter-1 (DrugE1) (TC 3.A.1.105) family.</text>
</comment>
<dbReference type="InterPro" id="IPR003439">
    <property type="entry name" value="ABC_transporter-like_ATP-bd"/>
</dbReference>
<evidence type="ECO:0000313" key="12">
    <source>
        <dbReference type="Proteomes" id="UP001500967"/>
    </source>
</evidence>
<comment type="caution">
    <text evidence="11">The sequence shown here is derived from an EMBL/GenBank/DDBJ whole genome shotgun (WGS) entry which is preliminary data.</text>
</comment>
<dbReference type="PANTHER" id="PTHR42711">
    <property type="entry name" value="ABC TRANSPORTER ATP-BINDING PROTEIN"/>
    <property type="match status" value="1"/>
</dbReference>
<keyword evidence="3" id="KW-1003">Cell membrane</keyword>
<reference evidence="11 12" key="1">
    <citation type="journal article" date="2019" name="Int. J. Syst. Evol. Microbiol.">
        <title>The Global Catalogue of Microorganisms (GCM) 10K type strain sequencing project: providing services to taxonomists for standard genome sequencing and annotation.</title>
        <authorList>
            <consortium name="The Broad Institute Genomics Platform"/>
            <consortium name="The Broad Institute Genome Sequencing Center for Infectious Disease"/>
            <person name="Wu L."/>
            <person name="Ma J."/>
        </authorList>
    </citation>
    <scope>NUCLEOTIDE SEQUENCE [LARGE SCALE GENOMIC DNA]</scope>
    <source>
        <strain evidence="11 12">JCM 10425</strain>
    </source>
</reference>
<dbReference type="SMART" id="SM00382">
    <property type="entry name" value="AAA"/>
    <property type="match status" value="1"/>
</dbReference>
<dbReference type="Proteomes" id="UP001500967">
    <property type="component" value="Unassembled WGS sequence"/>
</dbReference>
<evidence type="ECO:0000256" key="9">
    <source>
        <dbReference type="ARBA" id="ARBA00049985"/>
    </source>
</evidence>
<dbReference type="GO" id="GO:0005524">
    <property type="term" value="F:ATP binding"/>
    <property type="evidence" value="ECO:0007669"/>
    <property type="project" value="UniProtKB-KW"/>
</dbReference>
<keyword evidence="7" id="KW-0472">Membrane</keyword>
<evidence type="ECO:0000256" key="4">
    <source>
        <dbReference type="ARBA" id="ARBA00022741"/>
    </source>
</evidence>
<evidence type="ECO:0000256" key="1">
    <source>
        <dbReference type="ARBA" id="ARBA00004202"/>
    </source>
</evidence>
<keyword evidence="2" id="KW-0813">Transport</keyword>
<keyword evidence="5 11" id="KW-0067">ATP-binding</keyword>
<dbReference type="InterPro" id="IPR005894">
    <property type="entry name" value="DrrA"/>
</dbReference>
<dbReference type="PROSITE" id="PS50893">
    <property type="entry name" value="ABC_TRANSPORTER_2"/>
    <property type="match status" value="1"/>
</dbReference>
<keyword evidence="4" id="KW-0547">Nucleotide-binding</keyword>